<feature type="region of interest" description="Disordered" evidence="1">
    <location>
        <begin position="1"/>
        <end position="26"/>
    </location>
</feature>
<evidence type="ECO:0000313" key="2">
    <source>
        <dbReference type="EMBL" id="KAK3260226.1"/>
    </source>
</evidence>
<keyword evidence="3" id="KW-1185">Reference proteome</keyword>
<organism evidence="2 3">
    <name type="scientific">Cymbomonas tetramitiformis</name>
    <dbReference type="NCBI Taxonomy" id="36881"/>
    <lineage>
        <taxon>Eukaryota</taxon>
        <taxon>Viridiplantae</taxon>
        <taxon>Chlorophyta</taxon>
        <taxon>Pyramimonadophyceae</taxon>
        <taxon>Pyramimonadales</taxon>
        <taxon>Pyramimonadaceae</taxon>
        <taxon>Cymbomonas</taxon>
    </lineage>
</organism>
<evidence type="ECO:0000256" key="1">
    <source>
        <dbReference type="SAM" id="MobiDB-lite"/>
    </source>
</evidence>
<sequence>MKGAPYQSPGRKVGDEKLNNPGQQAAAAIHRVEEAAKNAARKTAGKADGGTIPQEVTNTLSDLAQQLKSFHDELPAGIQKLRELQLAEDVKTAERHKELLICLGSVITAHKESTEALTKEIQRTTWAVKTLADVLAVCTFLPGDWYGAPFILAASVPGPFWLHLPTSSSTDVYSFFPPLLMPARTEMVCVPCCPAAYKASYAGWVSTQ</sequence>
<comment type="caution">
    <text evidence="2">The sequence shown here is derived from an EMBL/GenBank/DDBJ whole genome shotgun (WGS) entry which is preliminary data.</text>
</comment>
<dbReference type="Proteomes" id="UP001190700">
    <property type="component" value="Unassembled WGS sequence"/>
</dbReference>
<accession>A0AAE0FJK9</accession>
<protein>
    <submittedName>
        <fullName evidence="2">Uncharacterized protein</fullName>
    </submittedName>
</protein>
<evidence type="ECO:0000313" key="3">
    <source>
        <dbReference type="Proteomes" id="UP001190700"/>
    </source>
</evidence>
<proteinExistence type="predicted"/>
<name>A0AAE0FJK9_9CHLO</name>
<dbReference type="EMBL" id="LGRX02017989">
    <property type="protein sequence ID" value="KAK3260226.1"/>
    <property type="molecule type" value="Genomic_DNA"/>
</dbReference>
<gene>
    <name evidence="2" type="ORF">CYMTET_30805</name>
</gene>
<reference evidence="2 3" key="1">
    <citation type="journal article" date="2015" name="Genome Biol. Evol.">
        <title>Comparative Genomics of a Bacterivorous Green Alga Reveals Evolutionary Causalities and Consequences of Phago-Mixotrophic Mode of Nutrition.</title>
        <authorList>
            <person name="Burns J.A."/>
            <person name="Paasch A."/>
            <person name="Narechania A."/>
            <person name="Kim E."/>
        </authorList>
    </citation>
    <scope>NUCLEOTIDE SEQUENCE [LARGE SCALE GENOMIC DNA]</scope>
    <source>
        <strain evidence="2 3">PLY_AMNH</strain>
    </source>
</reference>
<dbReference type="AlphaFoldDB" id="A0AAE0FJK9"/>